<evidence type="ECO:0000313" key="2">
    <source>
        <dbReference type="EMBL" id="EEN55276.1"/>
    </source>
</evidence>
<protein>
    <submittedName>
        <fullName evidence="2">Uncharacterized protein</fullName>
    </submittedName>
</protein>
<proteinExistence type="predicted"/>
<sequence length="262" mass="28542">MAKVRAYEKEVGMLDDQKEHTEVTWLKPGGLSHCLLAFSGGSTGRRGLATVAEGSRRSPRARDGRRGFARVAEGSRRLPGLDRIARKFPTSRKVAEGSRRLPGAQKVAEGSRSLPGARRDAEGSRSLPGARQDAEGSRSLPGTGRRGFLKSTGDGTPRVPEVYRGPDRSPRVQEFCTSDGPLASAWRAVTHTGDSSRPPDTPSSPPTGQGECAAARRPPSHRCDRVRCPLHPTGGNFTKSNSRRSPKMPRRWRQHGRGRPWK</sequence>
<name>C3YWN2_BRAFL</name>
<dbReference type="AlphaFoldDB" id="C3YWN2"/>
<dbReference type="InParanoid" id="C3YWN2"/>
<accession>C3YWN2</accession>
<feature type="region of interest" description="Disordered" evidence="1">
    <location>
        <begin position="90"/>
        <end position="262"/>
    </location>
</feature>
<gene>
    <name evidence="2" type="ORF">BRAFLDRAFT_64387</name>
</gene>
<organism>
    <name type="scientific">Branchiostoma floridae</name>
    <name type="common">Florida lancelet</name>
    <name type="synonym">Amphioxus</name>
    <dbReference type="NCBI Taxonomy" id="7739"/>
    <lineage>
        <taxon>Eukaryota</taxon>
        <taxon>Metazoa</taxon>
        <taxon>Chordata</taxon>
        <taxon>Cephalochordata</taxon>
        <taxon>Leptocardii</taxon>
        <taxon>Amphioxiformes</taxon>
        <taxon>Branchiostomatidae</taxon>
        <taxon>Branchiostoma</taxon>
    </lineage>
</organism>
<feature type="compositionally biased region" description="Basic residues" evidence="1">
    <location>
        <begin position="241"/>
        <end position="262"/>
    </location>
</feature>
<dbReference type="EMBL" id="GG666561">
    <property type="protein sequence ID" value="EEN55276.1"/>
    <property type="molecule type" value="Genomic_DNA"/>
</dbReference>
<reference evidence="2" key="1">
    <citation type="journal article" date="2008" name="Nature">
        <title>The amphioxus genome and the evolution of the chordate karyotype.</title>
        <authorList>
            <consortium name="US DOE Joint Genome Institute (JGI-PGF)"/>
            <person name="Putnam N.H."/>
            <person name="Butts T."/>
            <person name="Ferrier D.E.K."/>
            <person name="Furlong R.F."/>
            <person name="Hellsten U."/>
            <person name="Kawashima T."/>
            <person name="Robinson-Rechavi M."/>
            <person name="Shoguchi E."/>
            <person name="Terry A."/>
            <person name="Yu J.-K."/>
            <person name="Benito-Gutierrez E.L."/>
            <person name="Dubchak I."/>
            <person name="Garcia-Fernandez J."/>
            <person name="Gibson-Brown J.J."/>
            <person name="Grigoriev I.V."/>
            <person name="Horton A.C."/>
            <person name="de Jong P.J."/>
            <person name="Jurka J."/>
            <person name="Kapitonov V.V."/>
            <person name="Kohara Y."/>
            <person name="Kuroki Y."/>
            <person name="Lindquist E."/>
            <person name="Lucas S."/>
            <person name="Osoegawa K."/>
            <person name="Pennacchio L.A."/>
            <person name="Salamov A.A."/>
            <person name="Satou Y."/>
            <person name="Sauka-Spengler T."/>
            <person name="Schmutz J."/>
            <person name="Shin-I T."/>
            <person name="Toyoda A."/>
            <person name="Bronner-Fraser M."/>
            <person name="Fujiyama A."/>
            <person name="Holland L.Z."/>
            <person name="Holland P.W.H."/>
            <person name="Satoh N."/>
            <person name="Rokhsar D.S."/>
        </authorList>
    </citation>
    <scope>NUCLEOTIDE SEQUENCE [LARGE SCALE GENOMIC DNA]</scope>
    <source>
        <strain evidence="2">S238N-H82</strain>
        <tissue evidence="2">Testes</tissue>
    </source>
</reference>
<evidence type="ECO:0000256" key="1">
    <source>
        <dbReference type="SAM" id="MobiDB-lite"/>
    </source>
</evidence>